<proteinExistence type="inferred from homology"/>
<keyword evidence="19" id="KW-1185">Reference proteome</keyword>
<dbReference type="InterPro" id="IPR008979">
    <property type="entry name" value="Galactose-bd-like_sf"/>
</dbReference>
<dbReference type="EMBL" id="JAWWNJ010000007">
    <property type="protein sequence ID" value="KAK7051793.1"/>
    <property type="molecule type" value="Genomic_DNA"/>
</dbReference>
<evidence type="ECO:0000256" key="3">
    <source>
        <dbReference type="ARBA" id="ARBA00004740"/>
    </source>
</evidence>
<reference evidence="18 19" key="1">
    <citation type="journal article" date="2024" name="J Genomics">
        <title>Draft genome sequencing and assembly of Favolaschia claudopus CIRM-BRFM 2984 isolated from oak limbs.</title>
        <authorList>
            <person name="Navarro D."/>
            <person name="Drula E."/>
            <person name="Chaduli D."/>
            <person name="Cazenave R."/>
            <person name="Ahrendt S."/>
            <person name="Wang J."/>
            <person name="Lipzen A."/>
            <person name="Daum C."/>
            <person name="Barry K."/>
            <person name="Grigoriev I.V."/>
            <person name="Favel A."/>
            <person name="Rosso M.N."/>
            <person name="Martin F."/>
        </authorList>
    </citation>
    <scope>NUCLEOTIDE SEQUENCE [LARGE SCALE GENOMIC DNA]</scope>
    <source>
        <strain evidence="18 19">CIRM-BRFM 2984</strain>
    </source>
</reference>
<evidence type="ECO:0000256" key="4">
    <source>
        <dbReference type="ARBA" id="ARBA00007483"/>
    </source>
</evidence>
<dbReference type="PANTHER" id="PTHR43730">
    <property type="entry name" value="BETA-MANNOSIDASE"/>
    <property type="match status" value="1"/>
</dbReference>
<dbReference type="Pfam" id="PF17753">
    <property type="entry name" value="Ig_mannosidase"/>
    <property type="match status" value="1"/>
</dbReference>
<evidence type="ECO:0000256" key="10">
    <source>
        <dbReference type="ARBA" id="ARBA00022801"/>
    </source>
</evidence>
<evidence type="ECO:0000256" key="14">
    <source>
        <dbReference type="SAM" id="SignalP"/>
    </source>
</evidence>
<dbReference type="Gene3D" id="2.60.40.10">
    <property type="entry name" value="Immunoglobulins"/>
    <property type="match status" value="3"/>
</dbReference>
<evidence type="ECO:0000256" key="11">
    <source>
        <dbReference type="ARBA" id="ARBA00023180"/>
    </source>
</evidence>
<evidence type="ECO:0000259" key="17">
    <source>
        <dbReference type="Pfam" id="PF22666"/>
    </source>
</evidence>
<comment type="subcellular location">
    <subcellularLocation>
        <location evidence="2">Secreted</location>
    </subcellularLocation>
</comment>
<keyword evidence="10 18" id="KW-0378">Hydrolase</keyword>
<evidence type="ECO:0000256" key="13">
    <source>
        <dbReference type="ARBA" id="ARBA00031061"/>
    </source>
</evidence>
<dbReference type="AlphaFoldDB" id="A0AAW0DIN2"/>
<dbReference type="Gene3D" id="2.60.120.260">
    <property type="entry name" value="Galactose-binding domain-like"/>
    <property type="match status" value="1"/>
</dbReference>
<evidence type="ECO:0000256" key="8">
    <source>
        <dbReference type="ARBA" id="ARBA00022525"/>
    </source>
</evidence>
<sequence length="960" mass="107341">MNYLILLCSLASSAWGAVFDLSRLDWTLANQNGSVVVPARVPSQVHLDLARAEVITEPLLGINGTFFLDFTERWVFYDNWTYTADLGPLLDGGLNSSDRIILVFNGLDTVANITLADRPIAWVNNEFRQYVFDVSFLNEMTSGNLTIEFESAYWYGQNVTSRPDTQQELLDSFFEFEVPAHRQYIRKTSSDFGWDWGPAFVPSGIFKPAYFVLLSNSTDVASSSTARDAASELVFVEETSVDIYKVDQNFSVPANETADWVVNVTLALRTAGTFSSPSISLSLGELNLTSPQLPIDTLSATTDMPTWVTVLWQIPDSIPERWYPHNLGTPKLYNLTITLNLSNTSEPLEINLRTGFRTVKLAQLPYSQEEIDARGITPGDQWHFEINGKAFYSLGTNIIPFDPFYARINQDKVRWVLESAVQSGQNMVRALHLHLRVWGGGIYQPNSIETGGYDLYSVCDELGILVWSEFSFSDALYPLNDFLLESIEPEIRQNVRRVNRHPSNVQWAGGNEIEGIVLLVNSSFPVPGGSQIYVVCYVALFQKFLYNIAISETHSVPYTGCSTTHGVLSLDPYILRLDNGTEGEIYGNSERYNYSVEFAFDYSTFPVSRFVNEFGFISMPSFYSWEEVLQSPEDFLFNSTVVMSRDHHDPPGNLSFPNPNAVHGQAQMTEGVEMWLPAPSTTESNQTFAQWCWSTQIFQSMTTTSQIAWFRRGAGQGENNLGALVWQLNDIWQGISWSAIEYSGRWKVMQYGLTTAFAPVTIYPFWTASNETLEVIVSSDRWDSVSGSAQLTWYDWSGNMLNTSMHDFTVPTLNNSLIYSASGLHSILPAGQNASEVWMLLNLTAQVDNKTVTNEQYFAPVSLADAALVDPQIQINATQDLTFTLSASGGVAPWTWLDHPSGTVGMFVDGSTGVPSNGFYLVPGTDRIVKFILNEKLSTNLNPDPADFVVRSLWNNTHSS</sequence>
<dbReference type="GO" id="GO:0005576">
    <property type="term" value="C:extracellular region"/>
    <property type="evidence" value="ECO:0007669"/>
    <property type="project" value="UniProtKB-SubCell"/>
</dbReference>
<dbReference type="PANTHER" id="PTHR43730:SF5">
    <property type="entry name" value="BETA-MANNOSIDASE A"/>
    <property type="match status" value="1"/>
</dbReference>
<gene>
    <name evidence="18" type="ORF">R3P38DRAFT_2502723</name>
</gene>
<organism evidence="18 19">
    <name type="scientific">Favolaschia claudopus</name>
    <dbReference type="NCBI Taxonomy" id="2862362"/>
    <lineage>
        <taxon>Eukaryota</taxon>
        <taxon>Fungi</taxon>
        <taxon>Dikarya</taxon>
        <taxon>Basidiomycota</taxon>
        <taxon>Agaricomycotina</taxon>
        <taxon>Agaricomycetes</taxon>
        <taxon>Agaricomycetidae</taxon>
        <taxon>Agaricales</taxon>
        <taxon>Marasmiineae</taxon>
        <taxon>Mycenaceae</taxon>
        <taxon>Favolaschia</taxon>
    </lineage>
</organism>
<keyword evidence="11" id="KW-0325">Glycoprotein</keyword>
<comment type="caution">
    <text evidence="18">The sequence shown here is derived from an EMBL/GenBank/DDBJ whole genome shotgun (WGS) entry which is preliminary data.</text>
</comment>
<comment type="subunit">
    <text evidence="5">Homodimer.</text>
</comment>
<name>A0AAW0DIN2_9AGAR</name>
<feature type="signal peptide" evidence="14">
    <location>
        <begin position="1"/>
        <end position="16"/>
    </location>
</feature>
<dbReference type="InterPro" id="IPR041625">
    <property type="entry name" value="Beta-mannosidase_Ig"/>
</dbReference>
<dbReference type="SUPFAM" id="SSF49303">
    <property type="entry name" value="beta-Galactosidase/glucuronidase domain"/>
    <property type="match status" value="1"/>
</dbReference>
<evidence type="ECO:0000259" key="15">
    <source>
        <dbReference type="Pfam" id="PF17753"/>
    </source>
</evidence>
<dbReference type="Proteomes" id="UP001362999">
    <property type="component" value="Unassembled WGS sequence"/>
</dbReference>
<dbReference type="EC" id="3.2.1.25" evidence="6"/>
<dbReference type="Gene3D" id="3.20.20.80">
    <property type="entry name" value="Glycosidases"/>
    <property type="match status" value="1"/>
</dbReference>
<evidence type="ECO:0000256" key="9">
    <source>
        <dbReference type="ARBA" id="ARBA00022729"/>
    </source>
</evidence>
<keyword evidence="9 14" id="KW-0732">Signal</keyword>
<evidence type="ECO:0000259" key="16">
    <source>
        <dbReference type="Pfam" id="PF17786"/>
    </source>
</evidence>
<dbReference type="Pfam" id="PF22666">
    <property type="entry name" value="Glyco_hydro_2_N2"/>
    <property type="match status" value="1"/>
</dbReference>
<evidence type="ECO:0000256" key="5">
    <source>
        <dbReference type="ARBA" id="ARBA00011738"/>
    </source>
</evidence>
<dbReference type="InterPro" id="IPR050887">
    <property type="entry name" value="Beta-mannosidase_GH2"/>
</dbReference>
<comment type="pathway">
    <text evidence="3">Glycan metabolism; N-glycan degradation.</text>
</comment>
<dbReference type="InterPro" id="IPR041447">
    <property type="entry name" value="Mannosidase_ig"/>
</dbReference>
<feature type="domain" description="Beta-mannosidase-like galactose-binding" evidence="17">
    <location>
        <begin position="26"/>
        <end position="207"/>
    </location>
</feature>
<feature type="domain" description="Mannosidase Ig/CBM-like" evidence="16">
    <location>
        <begin position="772"/>
        <end position="860"/>
    </location>
</feature>
<comment type="catalytic activity">
    <reaction evidence="1">
        <text>Hydrolysis of terminal, non-reducing beta-D-mannose residues in beta-D-mannosides.</text>
        <dbReference type="EC" id="3.2.1.25"/>
    </reaction>
</comment>
<feature type="chain" id="PRO_5043810484" description="Beta-mannosidase A" evidence="14">
    <location>
        <begin position="17"/>
        <end position="960"/>
    </location>
</feature>
<dbReference type="InterPro" id="IPR017853">
    <property type="entry name" value="GH"/>
</dbReference>
<dbReference type="InterPro" id="IPR013783">
    <property type="entry name" value="Ig-like_fold"/>
</dbReference>
<evidence type="ECO:0000313" key="19">
    <source>
        <dbReference type="Proteomes" id="UP001362999"/>
    </source>
</evidence>
<feature type="domain" description="Beta-mannosidase Ig-fold" evidence="15">
    <location>
        <begin position="868"/>
        <end position="956"/>
    </location>
</feature>
<keyword evidence="8" id="KW-0964">Secreted</keyword>
<dbReference type="InterPro" id="IPR036156">
    <property type="entry name" value="Beta-gal/glucu_dom_sf"/>
</dbReference>
<keyword evidence="12" id="KW-0326">Glycosidase</keyword>
<accession>A0AAW0DIN2</accession>
<dbReference type="GO" id="GO:0004567">
    <property type="term" value="F:beta-mannosidase activity"/>
    <property type="evidence" value="ECO:0007669"/>
    <property type="project" value="UniProtKB-EC"/>
</dbReference>
<evidence type="ECO:0000313" key="18">
    <source>
        <dbReference type="EMBL" id="KAK7051793.1"/>
    </source>
</evidence>
<comment type="similarity">
    <text evidence="4">Belongs to the glycosyl hydrolase 2 family. Beta-mannosidase A subfamily.</text>
</comment>
<evidence type="ECO:0000256" key="12">
    <source>
        <dbReference type="ARBA" id="ARBA00023295"/>
    </source>
</evidence>
<dbReference type="InterPro" id="IPR054593">
    <property type="entry name" value="Beta-mannosidase-like_N2"/>
</dbReference>
<evidence type="ECO:0000256" key="1">
    <source>
        <dbReference type="ARBA" id="ARBA00000829"/>
    </source>
</evidence>
<evidence type="ECO:0000256" key="6">
    <source>
        <dbReference type="ARBA" id="ARBA00012754"/>
    </source>
</evidence>
<dbReference type="SUPFAM" id="SSF49785">
    <property type="entry name" value="Galactose-binding domain-like"/>
    <property type="match status" value="1"/>
</dbReference>
<dbReference type="SUPFAM" id="SSF51445">
    <property type="entry name" value="(Trans)glycosidases"/>
    <property type="match status" value="1"/>
</dbReference>
<dbReference type="Pfam" id="PF17786">
    <property type="entry name" value="Mannosidase_ig"/>
    <property type="match status" value="1"/>
</dbReference>
<dbReference type="GO" id="GO:0006516">
    <property type="term" value="P:glycoprotein catabolic process"/>
    <property type="evidence" value="ECO:0007669"/>
    <property type="project" value="TreeGrafter"/>
</dbReference>
<evidence type="ECO:0000256" key="2">
    <source>
        <dbReference type="ARBA" id="ARBA00004613"/>
    </source>
</evidence>
<evidence type="ECO:0000256" key="7">
    <source>
        <dbReference type="ARBA" id="ARBA00021795"/>
    </source>
</evidence>
<protein>
    <recommendedName>
        <fullName evidence="7">Beta-mannosidase A</fullName>
        <ecNumber evidence="6">3.2.1.25</ecNumber>
    </recommendedName>
    <alternativeName>
        <fullName evidence="13">Mannanase A</fullName>
    </alternativeName>
</protein>